<keyword evidence="3" id="KW-1185">Reference proteome</keyword>
<gene>
    <name evidence="2" type="ORF">FOL47_000403</name>
</gene>
<name>A0A7J6KX43_PERCH</name>
<sequence length="243" mass="27037">MDPKNKPEHGASSETSTTVVLQENPVKRIRNALSSVQVNDEKDLDNQWLLLQSQSTYRQLLATIGITSNSVAWSGLNFSIGGKDVGPDPAVFHKESKLARHPSATKDDSFASEDGFADFDYDALCQKLSSAASRISGPTWPVLLVGLAAYLPETVVDAALRENIKVLVMRKEKNTKVDTTSKLLLWMKIGEEASKDDYDSNTLNGYFKDWLATLKSLYVNLTKKWKEFEEAESPRENNPVLLI</sequence>
<dbReference type="Proteomes" id="UP000591131">
    <property type="component" value="Unassembled WGS sequence"/>
</dbReference>
<reference evidence="2 3" key="1">
    <citation type="submission" date="2020-04" db="EMBL/GenBank/DDBJ databases">
        <title>Perkinsus chesapeaki whole genome sequence.</title>
        <authorList>
            <person name="Bogema D.R."/>
        </authorList>
    </citation>
    <scope>NUCLEOTIDE SEQUENCE [LARGE SCALE GENOMIC DNA]</scope>
    <source>
        <strain evidence="2">ATCC PRA-425</strain>
    </source>
</reference>
<feature type="compositionally biased region" description="Basic and acidic residues" evidence="1">
    <location>
        <begin position="1"/>
        <end position="11"/>
    </location>
</feature>
<comment type="caution">
    <text evidence="2">The sequence shown here is derived from an EMBL/GenBank/DDBJ whole genome shotgun (WGS) entry which is preliminary data.</text>
</comment>
<evidence type="ECO:0000313" key="3">
    <source>
        <dbReference type="Proteomes" id="UP000591131"/>
    </source>
</evidence>
<feature type="region of interest" description="Disordered" evidence="1">
    <location>
        <begin position="1"/>
        <end position="20"/>
    </location>
</feature>
<feature type="non-terminal residue" evidence="2">
    <location>
        <position position="243"/>
    </location>
</feature>
<dbReference type="AlphaFoldDB" id="A0A7J6KX43"/>
<accession>A0A7J6KX43</accession>
<proteinExistence type="predicted"/>
<organism evidence="2 3">
    <name type="scientific">Perkinsus chesapeaki</name>
    <name type="common">Clam parasite</name>
    <name type="synonym">Perkinsus andrewsi</name>
    <dbReference type="NCBI Taxonomy" id="330153"/>
    <lineage>
        <taxon>Eukaryota</taxon>
        <taxon>Sar</taxon>
        <taxon>Alveolata</taxon>
        <taxon>Perkinsozoa</taxon>
        <taxon>Perkinsea</taxon>
        <taxon>Perkinsida</taxon>
        <taxon>Perkinsidae</taxon>
        <taxon>Perkinsus</taxon>
    </lineage>
</organism>
<evidence type="ECO:0000256" key="1">
    <source>
        <dbReference type="SAM" id="MobiDB-lite"/>
    </source>
</evidence>
<dbReference type="EMBL" id="JAAPAO010001060">
    <property type="protein sequence ID" value="KAF4651454.1"/>
    <property type="molecule type" value="Genomic_DNA"/>
</dbReference>
<evidence type="ECO:0000313" key="2">
    <source>
        <dbReference type="EMBL" id="KAF4651454.1"/>
    </source>
</evidence>
<protein>
    <submittedName>
        <fullName evidence="2">Uncharacterized protein</fullName>
    </submittedName>
</protein>